<dbReference type="GeneID" id="5893621"/>
<dbReference type="Gene3D" id="3.40.50.10330">
    <property type="entry name" value="Probable inorganic polyphosphate/atp-NAD kinase, domain 1"/>
    <property type="match status" value="1"/>
</dbReference>
<feature type="region of interest" description="Disordered" evidence="1">
    <location>
        <begin position="1"/>
        <end position="20"/>
    </location>
</feature>
<dbReference type="PANTHER" id="PTHR12358">
    <property type="entry name" value="SPHINGOSINE KINASE"/>
    <property type="match status" value="1"/>
</dbReference>
<evidence type="ECO:0000313" key="3">
    <source>
        <dbReference type="EMBL" id="EDQ86807.1"/>
    </source>
</evidence>
<name>A9V6H3_MONBE</name>
<dbReference type="Proteomes" id="UP000001357">
    <property type="component" value="Unassembled WGS sequence"/>
</dbReference>
<dbReference type="Gene3D" id="2.60.200.40">
    <property type="match status" value="1"/>
</dbReference>
<dbReference type="GO" id="GO:0016020">
    <property type="term" value="C:membrane"/>
    <property type="evidence" value="ECO:0000318"/>
    <property type="project" value="GO_Central"/>
</dbReference>
<dbReference type="InterPro" id="IPR001206">
    <property type="entry name" value="Diacylglycerol_kinase_cat_dom"/>
</dbReference>
<dbReference type="STRING" id="81824.A9V6H3"/>
<evidence type="ECO:0000256" key="1">
    <source>
        <dbReference type="SAM" id="MobiDB-lite"/>
    </source>
</evidence>
<dbReference type="GO" id="GO:0046512">
    <property type="term" value="P:sphingosine biosynthetic process"/>
    <property type="evidence" value="ECO:0000318"/>
    <property type="project" value="GO_Central"/>
</dbReference>
<accession>A9V6H3</accession>
<dbReference type="InterPro" id="IPR016064">
    <property type="entry name" value="NAD/diacylglycerol_kinase_sf"/>
</dbReference>
<dbReference type="AlphaFoldDB" id="A9V6H3"/>
<dbReference type="InterPro" id="IPR050187">
    <property type="entry name" value="Lipid_Phosphate_FormReg"/>
</dbReference>
<dbReference type="eggNOG" id="KOG1116">
    <property type="taxonomic scope" value="Eukaryota"/>
</dbReference>
<dbReference type="PROSITE" id="PS50146">
    <property type="entry name" value="DAGK"/>
    <property type="match status" value="1"/>
</dbReference>
<protein>
    <recommendedName>
        <fullName evidence="2">DAGKc domain-containing protein</fullName>
    </recommendedName>
</protein>
<feature type="domain" description="DAGKc" evidence="2">
    <location>
        <begin position="156"/>
        <end position="293"/>
    </location>
</feature>
<dbReference type="FunCoup" id="A9V6H3">
    <property type="interactions" value="1295"/>
</dbReference>
<proteinExistence type="predicted"/>
<reference evidence="3 4" key="1">
    <citation type="journal article" date="2008" name="Nature">
        <title>The genome of the choanoflagellate Monosiga brevicollis and the origin of metazoans.</title>
        <authorList>
            <consortium name="JGI Sequencing"/>
            <person name="King N."/>
            <person name="Westbrook M.J."/>
            <person name="Young S.L."/>
            <person name="Kuo A."/>
            <person name="Abedin M."/>
            <person name="Chapman J."/>
            <person name="Fairclough S."/>
            <person name="Hellsten U."/>
            <person name="Isogai Y."/>
            <person name="Letunic I."/>
            <person name="Marr M."/>
            <person name="Pincus D."/>
            <person name="Putnam N."/>
            <person name="Rokas A."/>
            <person name="Wright K.J."/>
            <person name="Zuzow R."/>
            <person name="Dirks W."/>
            <person name="Good M."/>
            <person name="Goodstein D."/>
            <person name="Lemons D."/>
            <person name="Li W."/>
            <person name="Lyons J.B."/>
            <person name="Morris A."/>
            <person name="Nichols S."/>
            <person name="Richter D.J."/>
            <person name="Salamov A."/>
            <person name="Bork P."/>
            <person name="Lim W.A."/>
            <person name="Manning G."/>
            <person name="Miller W.T."/>
            <person name="McGinnis W."/>
            <person name="Shapiro H."/>
            <person name="Tjian R."/>
            <person name="Grigoriev I.V."/>
            <person name="Rokhsar D."/>
        </authorList>
    </citation>
    <scope>NUCLEOTIDE SEQUENCE [LARGE SCALE GENOMIC DNA]</scope>
    <source>
        <strain evidence="4">MX1 / ATCC 50154</strain>
    </source>
</reference>
<dbReference type="KEGG" id="mbr:MONBRDRAFT_33671"/>
<dbReference type="SMART" id="SM00046">
    <property type="entry name" value="DAGKc"/>
    <property type="match status" value="1"/>
</dbReference>
<dbReference type="PANTHER" id="PTHR12358:SF112">
    <property type="entry name" value="LD11247P-RELATED"/>
    <property type="match status" value="1"/>
</dbReference>
<dbReference type="GO" id="GO:0016301">
    <property type="term" value="F:kinase activity"/>
    <property type="evidence" value="ECO:0007669"/>
    <property type="project" value="InterPro"/>
</dbReference>
<dbReference type="GO" id="GO:0005737">
    <property type="term" value="C:cytoplasm"/>
    <property type="evidence" value="ECO:0000318"/>
    <property type="project" value="GO_Central"/>
</dbReference>
<sequence length="569" mass="62871">MASATTTSPTAAPTAAPAAADEAPLLQDEFEHHGQTVSVVLTRTAIELRSTSRPGSSGRLPLEEVYGTAIVERNAQRFGLELFRLHAKKEGGKAKQLRVRDRFCSSDPSPLRARHPPEPVPHICVLQSLLESTDRTKLENWSTVIRRHAACQQENGHPRHLLVLVNPYGGTKRAPKIYTRHVKPMLDRAGIRHTMRHTEHACHAIEIGATLDLALYTGIVVVSGDGLLNEMINGLLHRDDWEAAAQIPIGIIPAGSGNGLAWCLGHFQVEKAVFHLIKGHTTPLDIFRAWQGPKVHYGFLCLHHGLIADVDIESEQYRWAGAARFTLSGVRRLLGLRRYPTRVWYQPAAAYDENRLPATARTLPEDDVDAANAAANPKIRSRCPVSQLERYPASARLPDDPASHGWKLFDGESSIALALNAPWTALLRHGSTLCNTSSRRFTPPNHTALIMWRGGSWCICFRLHKRLIGPFLEPEKAAHIGKPWTRYVLVKNAIFEFADDRGVLNMDGEVLPHVTTAMDMMPSVMRIYSMQDVPLPAEDPANVPPGGMFCEPDELTPARADQARSVGSC</sequence>
<keyword evidence="4" id="KW-1185">Reference proteome</keyword>
<dbReference type="InterPro" id="IPR017438">
    <property type="entry name" value="ATP-NAD_kinase_N"/>
</dbReference>
<dbReference type="Pfam" id="PF00781">
    <property type="entry name" value="DAGK_cat"/>
    <property type="match status" value="1"/>
</dbReference>
<dbReference type="InParanoid" id="A9V6H3"/>
<dbReference type="RefSeq" id="XP_001748352.1">
    <property type="nucleotide sequence ID" value="XM_001748300.1"/>
</dbReference>
<dbReference type="SUPFAM" id="SSF111331">
    <property type="entry name" value="NAD kinase/diacylglycerol kinase-like"/>
    <property type="match status" value="1"/>
</dbReference>
<organism evidence="3 4">
    <name type="scientific">Monosiga brevicollis</name>
    <name type="common">Choanoflagellate</name>
    <dbReference type="NCBI Taxonomy" id="81824"/>
    <lineage>
        <taxon>Eukaryota</taxon>
        <taxon>Choanoflagellata</taxon>
        <taxon>Craspedida</taxon>
        <taxon>Salpingoecidae</taxon>
        <taxon>Monosiga</taxon>
    </lineage>
</organism>
<evidence type="ECO:0000313" key="4">
    <source>
        <dbReference type="Proteomes" id="UP000001357"/>
    </source>
</evidence>
<evidence type="ECO:0000259" key="2">
    <source>
        <dbReference type="PROSITE" id="PS50146"/>
    </source>
</evidence>
<dbReference type="EMBL" id="CH991563">
    <property type="protein sequence ID" value="EDQ86807.1"/>
    <property type="molecule type" value="Genomic_DNA"/>
</dbReference>
<gene>
    <name evidence="3" type="ORF">MONBRDRAFT_33671</name>
</gene>